<name>A0ABD3VWV9_SINWO</name>
<evidence type="ECO:0000256" key="2">
    <source>
        <dbReference type="ARBA" id="ARBA00009328"/>
    </source>
</evidence>
<dbReference type="Pfam" id="PF14937">
    <property type="entry name" value="DUF4500"/>
    <property type="match status" value="1"/>
</dbReference>
<feature type="compositionally biased region" description="Polar residues" evidence="7">
    <location>
        <begin position="1"/>
        <end position="14"/>
    </location>
</feature>
<dbReference type="GO" id="GO:0016020">
    <property type="term" value="C:membrane"/>
    <property type="evidence" value="ECO:0007669"/>
    <property type="project" value="UniProtKB-SubCell"/>
</dbReference>
<dbReference type="Proteomes" id="UP001634394">
    <property type="component" value="Unassembled WGS sequence"/>
</dbReference>
<gene>
    <name evidence="9" type="ORF">ACJMK2_006608</name>
</gene>
<comment type="similarity">
    <text evidence="2">Belongs to the SMIM8 family.</text>
</comment>
<dbReference type="PANTHER" id="PTHR14274:SF1">
    <property type="entry name" value="SMALL INTEGRAL MEMBRANE PROTEIN 8"/>
    <property type="match status" value="1"/>
</dbReference>
<comment type="subcellular location">
    <subcellularLocation>
        <location evidence="1">Membrane</location>
        <topology evidence="1">Single-pass membrane protein</topology>
    </subcellularLocation>
</comment>
<evidence type="ECO:0000313" key="9">
    <source>
        <dbReference type="EMBL" id="KAL3864967.1"/>
    </source>
</evidence>
<evidence type="ECO:0000256" key="6">
    <source>
        <dbReference type="ARBA" id="ARBA00023136"/>
    </source>
</evidence>
<comment type="caution">
    <text evidence="9">The sequence shown here is derived from an EMBL/GenBank/DDBJ whole genome shotgun (WGS) entry which is preliminary data.</text>
</comment>
<evidence type="ECO:0000313" key="10">
    <source>
        <dbReference type="Proteomes" id="UP001634394"/>
    </source>
</evidence>
<accession>A0ABD3VWV9</accession>
<dbReference type="InterPro" id="IPR026686">
    <property type="entry name" value="UPF0708"/>
</dbReference>
<reference evidence="9 10" key="1">
    <citation type="submission" date="2024-11" db="EMBL/GenBank/DDBJ databases">
        <title>Chromosome-level genome assembly of the freshwater bivalve Anodonta woodiana.</title>
        <authorList>
            <person name="Chen X."/>
        </authorList>
    </citation>
    <scope>NUCLEOTIDE SEQUENCE [LARGE SCALE GENOMIC DNA]</scope>
    <source>
        <strain evidence="9">MN2024</strain>
        <tissue evidence="9">Gills</tissue>
    </source>
</reference>
<dbReference type="PANTHER" id="PTHR14274">
    <property type="entry name" value="SMALL INTEGRAL MEMBRANE PROTEIN 8"/>
    <property type="match status" value="1"/>
</dbReference>
<evidence type="ECO:0000256" key="8">
    <source>
        <dbReference type="SAM" id="Phobius"/>
    </source>
</evidence>
<keyword evidence="4 8" id="KW-0812">Transmembrane</keyword>
<evidence type="ECO:0000256" key="5">
    <source>
        <dbReference type="ARBA" id="ARBA00022989"/>
    </source>
</evidence>
<dbReference type="EMBL" id="JBJQND010000010">
    <property type="protein sequence ID" value="KAL3864967.1"/>
    <property type="molecule type" value="Genomic_DNA"/>
</dbReference>
<dbReference type="AlphaFoldDB" id="A0ABD3VWV9"/>
<keyword evidence="10" id="KW-1185">Reference proteome</keyword>
<sequence>MSEGQPNSNTNQQKADPLRAAETGTGWGKMKSTSLFRALNFELYIKPNKHVISFGIAALVGCVAYISYMNLTADKRVNTYTAMNPDGTFTRRTRTSRWD</sequence>
<keyword evidence="5 8" id="KW-1133">Transmembrane helix</keyword>
<keyword evidence="6 8" id="KW-0472">Membrane</keyword>
<organism evidence="9 10">
    <name type="scientific">Sinanodonta woodiana</name>
    <name type="common">Chinese pond mussel</name>
    <name type="synonym">Anodonta woodiana</name>
    <dbReference type="NCBI Taxonomy" id="1069815"/>
    <lineage>
        <taxon>Eukaryota</taxon>
        <taxon>Metazoa</taxon>
        <taxon>Spiralia</taxon>
        <taxon>Lophotrochozoa</taxon>
        <taxon>Mollusca</taxon>
        <taxon>Bivalvia</taxon>
        <taxon>Autobranchia</taxon>
        <taxon>Heteroconchia</taxon>
        <taxon>Palaeoheterodonta</taxon>
        <taxon>Unionida</taxon>
        <taxon>Unionoidea</taxon>
        <taxon>Unionidae</taxon>
        <taxon>Unioninae</taxon>
        <taxon>Sinanodonta</taxon>
    </lineage>
</organism>
<evidence type="ECO:0000256" key="7">
    <source>
        <dbReference type="SAM" id="MobiDB-lite"/>
    </source>
</evidence>
<evidence type="ECO:0000256" key="3">
    <source>
        <dbReference type="ARBA" id="ARBA00014451"/>
    </source>
</evidence>
<feature type="transmembrane region" description="Helical" evidence="8">
    <location>
        <begin position="50"/>
        <end position="68"/>
    </location>
</feature>
<evidence type="ECO:0000256" key="1">
    <source>
        <dbReference type="ARBA" id="ARBA00004167"/>
    </source>
</evidence>
<feature type="region of interest" description="Disordered" evidence="7">
    <location>
        <begin position="1"/>
        <end position="25"/>
    </location>
</feature>
<proteinExistence type="inferred from homology"/>
<protein>
    <recommendedName>
        <fullName evidence="3">Small integral membrane protein 8</fullName>
    </recommendedName>
</protein>
<evidence type="ECO:0000256" key="4">
    <source>
        <dbReference type="ARBA" id="ARBA00022692"/>
    </source>
</evidence>